<dbReference type="EMBL" id="LAZR01003674">
    <property type="protein sequence ID" value="KKN15824.1"/>
    <property type="molecule type" value="Genomic_DNA"/>
</dbReference>
<protein>
    <submittedName>
        <fullName evidence="1">Uncharacterized protein</fullName>
    </submittedName>
</protein>
<comment type="caution">
    <text evidence="1">The sequence shown here is derived from an EMBL/GenBank/DDBJ whole genome shotgun (WGS) entry which is preliminary data.</text>
</comment>
<dbReference type="AlphaFoldDB" id="A0A0F9NCX3"/>
<name>A0A0F9NCX3_9ZZZZ</name>
<evidence type="ECO:0000313" key="1">
    <source>
        <dbReference type="EMBL" id="KKN15824.1"/>
    </source>
</evidence>
<sequence length="76" mass="8917">MEKLIEALRELGLNVDLKRSHEGTVRITPDSMSLMWDRKSVICVRFETTTFCAEALDEPGEDDELIFERLVIERYR</sequence>
<reference evidence="1" key="1">
    <citation type="journal article" date="2015" name="Nature">
        <title>Complex archaea that bridge the gap between prokaryotes and eukaryotes.</title>
        <authorList>
            <person name="Spang A."/>
            <person name="Saw J.H."/>
            <person name="Jorgensen S.L."/>
            <person name="Zaremba-Niedzwiedzka K."/>
            <person name="Martijn J."/>
            <person name="Lind A.E."/>
            <person name="van Eijk R."/>
            <person name="Schleper C."/>
            <person name="Guy L."/>
            <person name="Ettema T.J."/>
        </authorList>
    </citation>
    <scope>NUCLEOTIDE SEQUENCE</scope>
</reference>
<accession>A0A0F9NCX3</accession>
<proteinExistence type="predicted"/>
<organism evidence="1">
    <name type="scientific">marine sediment metagenome</name>
    <dbReference type="NCBI Taxonomy" id="412755"/>
    <lineage>
        <taxon>unclassified sequences</taxon>
        <taxon>metagenomes</taxon>
        <taxon>ecological metagenomes</taxon>
    </lineage>
</organism>
<gene>
    <name evidence="1" type="ORF">LCGC14_0982160</name>
</gene>